<feature type="domain" description="Cyclin C-terminal" evidence="6">
    <location>
        <begin position="220"/>
        <end position="376"/>
    </location>
</feature>
<dbReference type="EMBL" id="CP126208">
    <property type="protein sequence ID" value="WIA08362.1"/>
    <property type="molecule type" value="Genomic_DNA"/>
</dbReference>
<dbReference type="PROSITE" id="PS00292">
    <property type="entry name" value="CYCLINS"/>
    <property type="match status" value="1"/>
</dbReference>
<dbReference type="SUPFAM" id="SSF47954">
    <property type="entry name" value="Cyclin-like"/>
    <property type="match status" value="2"/>
</dbReference>
<evidence type="ECO:0000259" key="6">
    <source>
        <dbReference type="SMART" id="SM01332"/>
    </source>
</evidence>
<keyword evidence="2 4" id="KW-0195">Cyclin</keyword>
<evidence type="ECO:0000256" key="4">
    <source>
        <dbReference type="RuleBase" id="RU000383"/>
    </source>
</evidence>
<dbReference type="SMART" id="SM01332">
    <property type="entry name" value="Cyclin_C"/>
    <property type="match status" value="1"/>
</dbReference>
<feature type="domain" description="Cyclin-like" evidence="5">
    <location>
        <begin position="122"/>
        <end position="210"/>
    </location>
</feature>
<dbReference type="InterPro" id="IPR004367">
    <property type="entry name" value="Cyclin_C-dom"/>
</dbReference>
<evidence type="ECO:0000256" key="3">
    <source>
        <dbReference type="ARBA" id="ARBA00023306"/>
    </source>
</evidence>
<dbReference type="InterPro" id="IPR006671">
    <property type="entry name" value="Cyclin_N"/>
</dbReference>
<dbReference type="Pfam" id="PF02984">
    <property type="entry name" value="Cyclin_C"/>
    <property type="match status" value="1"/>
</dbReference>
<evidence type="ECO:0000259" key="5">
    <source>
        <dbReference type="SMART" id="SM00385"/>
    </source>
</evidence>
<reference evidence="7 8" key="1">
    <citation type="submission" date="2023-05" db="EMBL/GenBank/DDBJ databases">
        <title>A 100% complete, gapless, phased diploid assembly of the Scenedesmus obliquus UTEX 3031 genome.</title>
        <authorList>
            <person name="Biondi T.C."/>
            <person name="Hanschen E.R."/>
            <person name="Kwon T."/>
            <person name="Eng W."/>
            <person name="Kruse C.P.S."/>
            <person name="Koehler S.I."/>
            <person name="Kunde Y."/>
            <person name="Gleasner C.D."/>
            <person name="You Mak K.T."/>
            <person name="Polle J."/>
            <person name="Hovde B.T."/>
            <person name="Starkenburg S.R."/>
        </authorList>
    </citation>
    <scope>NUCLEOTIDE SEQUENCE [LARGE SCALE GENOMIC DNA]</scope>
    <source>
        <strain evidence="7 8">DOE0152z</strain>
    </source>
</reference>
<dbReference type="InterPro" id="IPR036915">
    <property type="entry name" value="Cyclin-like_sf"/>
</dbReference>
<evidence type="ECO:0000256" key="1">
    <source>
        <dbReference type="ARBA" id="ARBA00022618"/>
    </source>
</evidence>
<dbReference type="Gene3D" id="1.10.472.10">
    <property type="entry name" value="Cyclin-like"/>
    <property type="match status" value="2"/>
</dbReference>
<accession>A0ABY8TH15</accession>
<keyword evidence="1" id="KW-0132">Cell division</keyword>
<dbReference type="InterPro" id="IPR039361">
    <property type="entry name" value="Cyclin"/>
</dbReference>
<keyword evidence="8" id="KW-1185">Reference proteome</keyword>
<dbReference type="PANTHER" id="PTHR10177">
    <property type="entry name" value="CYCLINS"/>
    <property type="match status" value="1"/>
</dbReference>
<dbReference type="Proteomes" id="UP001244341">
    <property type="component" value="Chromosome 1b"/>
</dbReference>
<evidence type="ECO:0000256" key="2">
    <source>
        <dbReference type="ARBA" id="ARBA00023127"/>
    </source>
</evidence>
<organism evidence="7 8">
    <name type="scientific">Tetradesmus obliquus</name>
    <name type="common">Green alga</name>
    <name type="synonym">Acutodesmus obliquus</name>
    <dbReference type="NCBI Taxonomy" id="3088"/>
    <lineage>
        <taxon>Eukaryota</taxon>
        <taxon>Viridiplantae</taxon>
        <taxon>Chlorophyta</taxon>
        <taxon>core chlorophytes</taxon>
        <taxon>Chlorophyceae</taxon>
        <taxon>CS clade</taxon>
        <taxon>Sphaeropleales</taxon>
        <taxon>Scenedesmaceae</taxon>
        <taxon>Tetradesmus</taxon>
    </lineage>
</organism>
<protein>
    <recommendedName>
        <fullName evidence="9">Cyclin N-terminal domain-containing protein</fullName>
    </recommendedName>
</protein>
<sequence>MVLTCFEFEEVECVGESLDSCDQVDFYSQRKRGSDGVETRCYEMLQDGDQYLSQDTCLQARICDDEDHSETLFSSASLCLPQQRPVVPANAMQQMLQAEKEAWSRRSCWQDISASDRASLVDSVTRTATQLQLSSDVLFLAVACLDRVLSLRIIASKQLDTAALACLWIAAKFEHCVVPPAVHFLAAAQADFTSPAARRLLVDMEAVILKALDYRVCTSPTTKTFLRTTFTQMQAQLQQQHAGLLAKQQHSSSSSSSTSSAAAAAAGQIDSRLYFCASYLAEMSLLESKLAPFPPSQVAAAAFATANLLVPGALRDAQLQQLTGYSLAQVKEPMTFLLSVHHVLYQGRHLPLTRMYETARKYRHASMCRVGLIPSITSTTDQRLRLYQ</sequence>
<dbReference type="Pfam" id="PF00134">
    <property type="entry name" value="Cyclin_N"/>
    <property type="match status" value="1"/>
</dbReference>
<gene>
    <name evidence="7" type="ORF">OEZ85_007801</name>
</gene>
<name>A0ABY8TH15_TETOB</name>
<dbReference type="InterPro" id="IPR048258">
    <property type="entry name" value="Cyclins_cyclin-box"/>
</dbReference>
<comment type="similarity">
    <text evidence="4">Belongs to the cyclin family.</text>
</comment>
<keyword evidence="3" id="KW-0131">Cell cycle</keyword>
<feature type="domain" description="Cyclin-like" evidence="5">
    <location>
        <begin position="262"/>
        <end position="339"/>
    </location>
</feature>
<dbReference type="SMART" id="SM00385">
    <property type="entry name" value="CYCLIN"/>
    <property type="match status" value="2"/>
</dbReference>
<dbReference type="InterPro" id="IPR013763">
    <property type="entry name" value="Cyclin-like_dom"/>
</dbReference>
<evidence type="ECO:0008006" key="9">
    <source>
        <dbReference type="Google" id="ProtNLM"/>
    </source>
</evidence>
<evidence type="ECO:0000313" key="8">
    <source>
        <dbReference type="Proteomes" id="UP001244341"/>
    </source>
</evidence>
<evidence type="ECO:0000313" key="7">
    <source>
        <dbReference type="EMBL" id="WIA08362.1"/>
    </source>
</evidence>
<proteinExistence type="inferred from homology"/>